<dbReference type="GO" id="GO:0005886">
    <property type="term" value="C:plasma membrane"/>
    <property type="evidence" value="ECO:0007669"/>
    <property type="project" value="UniProtKB-SubCell"/>
</dbReference>
<evidence type="ECO:0000256" key="6">
    <source>
        <dbReference type="ARBA" id="ARBA00022729"/>
    </source>
</evidence>
<dbReference type="Pfam" id="PF00082">
    <property type="entry name" value="Peptidase_S8"/>
    <property type="match status" value="1"/>
</dbReference>
<sequence length="477" mass="49155">MGVNLRLARVAIRIAVAGALAIGPAVGWPGVAAAVDPPVIDPGALPPDGMTPEVQMQQQKPPMVAFAKEGSQFVDPPWSADALRLAEAHKWSQGESVLVAVIDTGVNVSGRVPAEPGGDLVIDGGDGLQDLDSHGTLVASLIAGRPGPDDRFVGVAPAARIVSIRHTSQIFTPRMAVAPDPNDPNQSRPAGSVRTLARAIKHAADLGAKVINISEQACLKVSDRVDQAQLGAAVRYAVVEKDAVIVASAGNTSDDGLGGNCSQNPPPLPSNPTPLGMLGWDQVTTVATPAWYAPLVLTVGATDRTGAPVEYSMAGPWLGVTAPGGSQDDKRPGEDLGLTALFGDRPVNALPGDKGPVNIQGTSFSAAFVAGVAALVRARYPELTANQVMDRIIRTARHPGTGWDNKQGFGAVDPVAALTWDVPLGPEKPLYTVKPIPPPAAVVRDDRGPANWVLGVTVGALAVVGAGVLIRRAAARK</sequence>
<evidence type="ECO:0000256" key="2">
    <source>
        <dbReference type="ARBA" id="ARBA00011073"/>
    </source>
</evidence>
<name>A0A117IEE2_MYCFO</name>
<dbReference type="SUPFAM" id="SSF52743">
    <property type="entry name" value="Subtilisin-like"/>
    <property type="match status" value="1"/>
</dbReference>
<feature type="domain" description="Peptidase S8/S53" evidence="13">
    <location>
        <begin position="94"/>
        <end position="410"/>
    </location>
</feature>
<evidence type="ECO:0000259" key="13">
    <source>
        <dbReference type="Pfam" id="PF00082"/>
    </source>
</evidence>
<comment type="similarity">
    <text evidence="2 11">Belongs to the peptidase S8 family.</text>
</comment>
<dbReference type="Proteomes" id="UP000069705">
    <property type="component" value="Unassembled WGS sequence"/>
</dbReference>
<keyword evidence="8 11" id="KW-0720">Serine protease</keyword>
<comment type="subcellular location">
    <subcellularLocation>
        <location evidence="1">Cell membrane</location>
        <topology evidence="1">Single-pass membrane protein</topology>
    </subcellularLocation>
</comment>
<dbReference type="PRINTS" id="PR00723">
    <property type="entry name" value="SUBTILISIN"/>
</dbReference>
<accession>A0A117IEE2</accession>
<keyword evidence="6" id="KW-0732">Signal</keyword>
<keyword evidence="3" id="KW-1003">Cell membrane</keyword>
<keyword evidence="9 12" id="KW-1133">Transmembrane helix</keyword>
<evidence type="ECO:0000256" key="7">
    <source>
        <dbReference type="ARBA" id="ARBA00022801"/>
    </source>
</evidence>
<dbReference type="Gene3D" id="3.40.50.200">
    <property type="entry name" value="Peptidase S8/S53 domain"/>
    <property type="match status" value="1"/>
</dbReference>
<keyword evidence="10 12" id="KW-0472">Membrane</keyword>
<comment type="caution">
    <text evidence="14">The sequence shown here is derived from an EMBL/GenBank/DDBJ whole genome shotgun (WGS) entry which is preliminary data.</text>
</comment>
<dbReference type="EMBL" id="BCSZ01000025">
    <property type="protein sequence ID" value="GAT02571.1"/>
    <property type="molecule type" value="Genomic_DNA"/>
</dbReference>
<evidence type="ECO:0000256" key="12">
    <source>
        <dbReference type="SAM" id="Phobius"/>
    </source>
</evidence>
<dbReference type="InterPro" id="IPR000209">
    <property type="entry name" value="Peptidase_S8/S53_dom"/>
</dbReference>
<evidence type="ECO:0000256" key="1">
    <source>
        <dbReference type="ARBA" id="ARBA00004162"/>
    </source>
</evidence>
<dbReference type="PANTHER" id="PTHR42884:SF14">
    <property type="entry name" value="NEUROENDOCRINE CONVERTASE 1"/>
    <property type="match status" value="1"/>
</dbReference>
<dbReference type="AlphaFoldDB" id="A0A117IEE2"/>
<feature type="active site" description="Charge relay system" evidence="11">
    <location>
        <position position="363"/>
    </location>
</feature>
<evidence type="ECO:0000256" key="5">
    <source>
        <dbReference type="ARBA" id="ARBA00022692"/>
    </source>
</evidence>
<dbReference type="InterPro" id="IPR015500">
    <property type="entry name" value="Peptidase_S8_subtilisin-rel"/>
</dbReference>
<evidence type="ECO:0000256" key="4">
    <source>
        <dbReference type="ARBA" id="ARBA00022670"/>
    </source>
</evidence>
<evidence type="ECO:0000256" key="3">
    <source>
        <dbReference type="ARBA" id="ARBA00022475"/>
    </source>
</evidence>
<evidence type="ECO:0000313" key="15">
    <source>
        <dbReference type="Proteomes" id="UP000069705"/>
    </source>
</evidence>
<protein>
    <submittedName>
        <fullName evidence="14">Membrane-anchored mycosin mycp1</fullName>
    </submittedName>
</protein>
<dbReference type="GO" id="GO:0016485">
    <property type="term" value="P:protein processing"/>
    <property type="evidence" value="ECO:0007669"/>
    <property type="project" value="TreeGrafter"/>
</dbReference>
<keyword evidence="4 11" id="KW-0645">Protease</keyword>
<evidence type="ECO:0000256" key="10">
    <source>
        <dbReference type="ARBA" id="ARBA00023136"/>
    </source>
</evidence>
<reference evidence="15" key="2">
    <citation type="submission" date="2016-02" db="EMBL/GenBank/DDBJ databases">
        <title>Draft genome sequence of five rapidly growing Mycobacterium species.</title>
        <authorList>
            <person name="Katahira K."/>
            <person name="Gotou Y."/>
            <person name="Iida K."/>
            <person name="Ogura Y."/>
            <person name="Hayashi T."/>
        </authorList>
    </citation>
    <scope>NUCLEOTIDE SEQUENCE [LARGE SCALE GENOMIC DNA]</scope>
    <source>
        <strain evidence="15">JCM6368</strain>
    </source>
</reference>
<dbReference type="PROSITE" id="PS00137">
    <property type="entry name" value="SUBTILASE_HIS"/>
    <property type="match status" value="1"/>
</dbReference>
<feature type="transmembrane region" description="Helical" evidence="12">
    <location>
        <begin position="452"/>
        <end position="470"/>
    </location>
</feature>
<keyword evidence="5 12" id="KW-0812">Transmembrane</keyword>
<dbReference type="InterPro" id="IPR022398">
    <property type="entry name" value="Peptidase_S8_His-AS"/>
</dbReference>
<evidence type="ECO:0000256" key="11">
    <source>
        <dbReference type="PROSITE-ProRule" id="PRU01240"/>
    </source>
</evidence>
<dbReference type="InterPro" id="IPR023834">
    <property type="entry name" value="T7SS_pept_S8A_mycosin"/>
</dbReference>
<organism evidence="14 15">
    <name type="scientific">Mycolicibacterium fortuitum subsp. acetamidolyticum</name>
    <dbReference type="NCBI Taxonomy" id="144550"/>
    <lineage>
        <taxon>Bacteria</taxon>
        <taxon>Bacillati</taxon>
        <taxon>Actinomycetota</taxon>
        <taxon>Actinomycetes</taxon>
        <taxon>Mycobacteriales</taxon>
        <taxon>Mycobacteriaceae</taxon>
        <taxon>Mycolicibacterium</taxon>
    </lineage>
</organism>
<evidence type="ECO:0000256" key="9">
    <source>
        <dbReference type="ARBA" id="ARBA00022989"/>
    </source>
</evidence>
<dbReference type="NCBIfam" id="TIGR03921">
    <property type="entry name" value="T7SS_mycosin"/>
    <property type="match status" value="1"/>
</dbReference>
<dbReference type="GO" id="GO:0004252">
    <property type="term" value="F:serine-type endopeptidase activity"/>
    <property type="evidence" value="ECO:0007669"/>
    <property type="project" value="UniProtKB-UniRule"/>
</dbReference>
<proteinExistence type="inferred from homology"/>
<dbReference type="PANTHER" id="PTHR42884">
    <property type="entry name" value="PROPROTEIN CONVERTASE SUBTILISIN/KEXIN-RELATED"/>
    <property type="match status" value="1"/>
</dbReference>
<evidence type="ECO:0000313" key="14">
    <source>
        <dbReference type="EMBL" id="GAT02571.1"/>
    </source>
</evidence>
<dbReference type="InterPro" id="IPR036852">
    <property type="entry name" value="Peptidase_S8/S53_dom_sf"/>
</dbReference>
<evidence type="ECO:0000256" key="8">
    <source>
        <dbReference type="ARBA" id="ARBA00022825"/>
    </source>
</evidence>
<feature type="active site" description="Charge relay system" evidence="11">
    <location>
        <position position="134"/>
    </location>
</feature>
<dbReference type="PROSITE" id="PS51892">
    <property type="entry name" value="SUBTILASE"/>
    <property type="match status" value="1"/>
</dbReference>
<reference evidence="14 15" key="1">
    <citation type="journal article" date="2016" name="Genome Announc.">
        <title>Draft Genome Sequences of Five Rapidly Growing Mycobacterium Species, M. thermoresistibile, M. fortuitum subsp. acetamidolyticum, M. canariasense, M. brisbanense, and M. novocastrense.</title>
        <authorList>
            <person name="Katahira K."/>
            <person name="Ogura Y."/>
            <person name="Gotoh Y."/>
            <person name="Hayashi T."/>
        </authorList>
    </citation>
    <scope>NUCLEOTIDE SEQUENCE [LARGE SCALE GENOMIC DNA]</scope>
    <source>
        <strain evidence="14 15">JCM6368</strain>
    </source>
</reference>
<feature type="active site" description="Charge relay system" evidence="11">
    <location>
        <position position="103"/>
    </location>
</feature>
<keyword evidence="7 11" id="KW-0378">Hydrolase</keyword>
<gene>
    <name evidence="14" type="ORF">RMCFA_2683</name>
</gene>